<dbReference type="AlphaFoldDB" id="A0A7J5E1N6"/>
<reference evidence="2 3" key="1">
    <citation type="submission" date="2019-09" db="EMBL/GenBank/DDBJ databases">
        <title>Pimelobacter sp. isolated from Paulinella.</title>
        <authorList>
            <person name="Jeong S.E."/>
        </authorList>
    </citation>
    <scope>NUCLEOTIDE SEQUENCE [LARGE SCALE GENOMIC DNA]</scope>
    <source>
        <strain evidence="2 3">Pch-N</strain>
    </source>
</reference>
<feature type="domain" description="FAS1-like dehydratase" evidence="1">
    <location>
        <begin position="36"/>
        <end position="170"/>
    </location>
</feature>
<gene>
    <name evidence="2" type="ORF">F9L07_10120</name>
</gene>
<sequence>MTAAADTDQDWKADWQEVTDAIGRDFLDGAISWGGDPVEPGAIRRYLEPLELDCALHTDPEVARSAGYRDVTMPATGVIAWTIPAAWRPGEVLFDSDDRDAQPVHSAINNADMPLGPRTTGFFGTDIELDFDREVVAGERIGRRGKRLVACTPKETGVGRGAFLTWESEIVVEPAAGAEPEVVGRIRIGTYAYVPHEKHDEKEA</sequence>
<proteinExistence type="predicted"/>
<evidence type="ECO:0000313" key="2">
    <source>
        <dbReference type="EMBL" id="KAB2812156.1"/>
    </source>
</evidence>
<evidence type="ECO:0000313" key="3">
    <source>
        <dbReference type="Proteomes" id="UP000449906"/>
    </source>
</evidence>
<dbReference type="EMBL" id="WBVM01000001">
    <property type="protein sequence ID" value="KAB2812156.1"/>
    <property type="molecule type" value="Genomic_DNA"/>
</dbReference>
<dbReference type="Proteomes" id="UP000449906">
    <property type="component" value="Unassembled WGS sequence"/>
</dbReference>
<evidence type="ECO:0000259" key="1">
    <source>
        <dbReference type="Pfam" id="PF13452"/>
    </source>
</evidence>
<organism evidence="2 3">
    <name type="scientific">Nocardioides simplex</name>
    <name type="common">Arthrobacter simplex</name>
    <dbReference type="NCBI Taxonomy" id="2045"/>
    <lineage>
        <taxon>Bacteria</taxon>
        <taxon>Bacillati</taxon>
        <taxon>Actinomycetota</taxon>
        <taxon>Actinomycetes</taxon>
        <taxon>Propionibacteriales</taxon>
        <taxon>Nocardioidaceae</taxon>
        <taxon>Pimelobacter</taxon>
    </lineage>
</organism>
<name>A0A7J5E1N6_NOCSI</name>
<protein>
    <submittedName>
        <fullName evidence="2">MaoC family dehydratase</fullName>
    </submittedName>
</protein>
<dbReference type="Gene3D" id="3.10.129.10">
    <property type="entry name" value="Hotdog Thioesterase"/>
    <property type="match status" value="1"/>
</dbReference>
<accession>A0A7J5E1N6</accession>
<dbReference type="SUPFAM" id="SSF54637">
    <property type="entry name" value="Thioesterase/thiol ester dehydrase-isomerase"/>
    <property type="match status" value="1"/>
</dbReference>
<dbReference type="InterPro" id="IPR029069">
    <property type="entry name" value="HotDog_dom_sf"/>
</dbReference>
<dbReference type="Pfam" id="PF13452">
    <property type="entry name" value="FAS1_DH_region"/>
    <property type="match status" value="1"/>
</dbReference>
<comment type="caution">
    <text evidence="2">The sequence shown here is derived from an EMBL/GenBank/DDBJ whole genome shotgun (WGS) entry which is preliminary data.</text>
</comment>
<dbReference type="RefSeq" id="WP_151579565.1">
    <property type="nucleotide sequence ID" value="NZ_CP182503.1"/>
</dbReference>
<dbReference type="InterPro" id="IPR039569">
    <property type="entry name" value="FAS1-like_DH_region"/>
</dbReference>